<name>A0A8J6QWN6_9BACT</name>
<accession>A0A8J6QWN6</accession>
<keyword evidence="2" id="KW-1185">Reference proteome</keyword>
<protein>
    <recommendedName>
        <fullName evidence="3">Tetratricopeptide repeat protein</fullName>
    </recommendedName>
</protein>
<evidence type="ECO:0000313" key="1">
    <source>
        <dbReference type="EMBL" id="MBD1399237.1"/>
    </source>
</evidence>
<dbReference type="RefSeq" id="WP_191153510.1">
    <property type="nucleotide sequence ID" value="NZ_JACWUN010000001.1"/>
</dbReference>
<gene>
    <name evidence="1" type="ORF">ICT70_00965</name>
</gene>
<organism evidence="1 2">
    <name type="scientific">Pelovirga terrestris</name>
    <dbReference type="NCBI Taxonomy" id="2771352"/>
    <lineage>
        <taxon>Bacteria</taxon>
        <taxon>Pseudomonadati</taxon>
        <taxon>Thermodesulfobacteriota</taxon>
        <taxon>Desulfuromonadia</taxon>
        <taxon>Geobacterales</taxon>
        <taxon>Geobacteraceae</taxon>
        <taxon>Pelovirga</taxon>
    </lineage>
</organism>
<dbReference type="Proteomes" id="UP000632828">
    <property type="component" value="Unassembled WGS sequence"/>
</dbReference>
<dbReference type="EMBL" id="JACWUN010000001">
    <property type="protein sequence ID" value="MBD1399237.1"/>
    <property type="molecule type" value="Genomic_DNA"/>
</dbReference>
<comment type="caution">
    <text evidence="1">The sequence shown here is derived from an EMBL/GenBank/DDBJ whole genome shotgun (WGS) entry which is preliminary data.</text>
</comment>
<proteinExistence type="predicted"/>
<sequence length="319" mass="35487">MTETPPKSPSDDFVFWTPPADTTLSIGAEEHLNLPLIPLPLCAADAPDDLSVAPSERLIGEGIYAYLCINPETEHASAYANILRQAYPFLISDIGSQLLLLDLRPHDAIALQKKIPLLKILLQLDENNFGLLHKMGVAFYHLAIHPEQMIVAGEQLKYARQWLEKARRISPQDISNLNYLGQVCYLSGNYHQAKLYWQTVVNQLGNQKEQTQLQQRLDLISQGGAPLQALQHQLEHMGQAKKLFDAGDVTQAYDLIEKLVHQGGLLQEVPSADFYHLIGICREAANDLAGAYEALTMATHLDDKHESARTALKRVSPAT</sequence>
<evidence type="ECO:0008006" key="3">
    <source>
        <dbReference type="Google" id="ProtNLM"/>
    </source>
</evidence>
<dbReference type="SUPFAM" id="SSF48452">
    <property type="entry name" value="TPR-like"/>
    <property type="match status" value="1"/>
</dbReference>
<dbReference type="InterPro" id="IPR011990">
    <property type="entry name" value="TPR-like_helical_dom_sf"/>
</dbReference>
<evidence type="ECO:0000313" key="2">
    <source>
        <dbReference type="Proteomes" id="UP000632828"/>
    </source>
</evidence>
<reference evidence="1" key="1">
    <citation type="submission" date="2020-09" db="EMBL/GenBank/DDBJ databases">
        <title>Pelobacter alkaliphilus sp. nov., a novel anaerobic arsenate-reducing bacterium from terrestrial mud volcano.</title>
        <authorList>
            <person name="Khomyakova M.A."/>
            <person name="Merkel A.Y."/>
            <person name="Slobodkin A.I."/>
        </authorList>
    </citation>
    <scope>NUCLEOTIDE SEQUENCE</scope>
    <source>
        <strain evidence="1">M08fum</strain>
    </source>
</reference>
<dbReference type="Gene3D" id="1.25.40.10">
    <property type="entry name" value="Tetratricopeptide repeat domain"/>
    <property type="match status" value="1"/>
</dbReference>
<dbReference type="AlphaFoldDB" id="A0A8J6QWN6"/>